<dbReference type="FunFam" id="3.30.70.330:FF:000382">
    <property type="entry name" value="G-patch domain-containing protein"/>
    <property type="match status" value="1"/>
</dbReference>
<dbReference type="Gene3D" id="3.30.70.330">
    <property type="match status" value="1"/>
</dbReference>
<sequence length="345" mass="37605">MSLYSGLNLGKAKAPPTTHSSSDKKQAPPETSTPPVKGAAGWNTVFYARTARRKPNPQAPWGSKPQPLSASPKSRDSTSSLDTPTHKPNTSSADTLETVTPSRLPFKPYKPLSSWQSNTEPDDQVYSSTIKADVPFLVPPKFKASNKGNRTNPLAGLNQEYNPLAPNHYDQCIAALKQQQHDELIRKETKQQRRLQQKLASRQDAGSTASLKSRNLGDEPCDAAGSTTSPLLPSFLPSNHANPLAPQSTVVLLCNMVGPGEVDDELQEETMEECRRYGPVLLCKVLEVTDGSVPSEKAVRIFVQFATADAAERALQDLDGRYFGGRMVTATYFDPDRFARGELGP</sequence>
<evidence type="ECO:0000256" key="3">
    <source>
        <dbReference type="ARBA" id="ARBA00022884"/>
    </source>
</evidence>
<dbReference type="EMBL" id="JANBQB010000047">
    <property type="protein sequence ID" value="KAJ1983623.1"/>
    <property type="molecule type" value="Genomic_DNA"/>
</dbReference>
<dbReference type="PROSITE" id="PS50102">
    <property type="entry name" value="RRM"/>
    <property type="match status" value="1"/>
</dbReference>
<dbReference type="InterPro" id="IPR035979">
    <property type="entry name" value="RBD_domain_sf"/>
</dbReference>
<comment type="caution">
    <text evidence="9">The sequence shown here is derived from an EMBL/GenBank/DDBJ whole genome shotgun (WGS) entry which is preliminary data.</text>
</comment>
<evidence type="ECO:0000256" key="2">
    <source>
        <dbReference type="ARBA" id="ARBA00022664"/>
    </source>
</evidence>
<keyword evidence="4" id="KW-0508">mRNA splicing</keyword>
<dbReference type="InterPro" id="IPR040052">
    <property type="entry name" value="RBM17"/>
</dbReference>
<dbReference type="PANTHER" id="PTHR13288">
    <property type="entry name" value="SPLICING FACTOR 45 SPF45"/>
    <property type="match status" value="1"/>
</dbReference>
<dbReference type="SMART" id="SM00361">
    <property type="entry name" value="RRM_1"/>
    <property type="match status" value="1"/>
</dbReference>
<evidence type="ECO:0000256" key="4">
    <source>
        <dbReference type="ARBA" id="ARBA00023187"/>
    </source>
</evidence>
<reference evidence="9" key="1">
    <citation type="submission" date="2022-07" db="EMBL/GenBank/DDBJ databases">
        <title>Phylogenomic reconstructions and comparative analyses of Kickxellomycotina fungi.</title>
        <authorList>
            <person name="Reynolds N.K."/>
            <person name="Stajich J.E."/>
            <person name="Barry K."/>
            <person name="Grigoriev I.V."/>
            <person name="Crous P."/>
            <person name="Smith M.E."/>
        </authorList>
    </citation>
    <scope>NUCLEOTIDE SEQUENCE</scope>
    <source>
        <strain evidence="9">RSA 567</strain>
    </source>
</reference>
<name>A0A9W8B912_9FUNG</name>
<keyword evidence="2" id="KW-0507">mRNA processing</keyword>
<dbReference type="InterPro" id="IPR003954">
    <property type="entry name" value="RRM_euk-type"/>
</dbReference>
<evidence type="ECO:0000313" key="9">
    <source>
        <dbReference type="EMBL" id="KAJ1983623.1"/>
    </source>
</evidence>
<dbReference type="Proteomes" id="UP001151582">
    <property type="component" value="Unassembled WGS sequence"/>
</dbReference>
<dbReference type="Pfam" id="PF00076">
    <property type="entry name" value="RRM_1"/>
    <property type="match status" value="1"/>
</dbReference>
<dbReference type="SUPFAM" id="SSF54928">
    <property type="entry name" value="RNA-binding domain, RBD"/>
    <property type="match status" value="1"/>
</dbReference>
<feature type="region of interest" description="Disordered" evidence="7">
    <location>
        <begin position="1"/>
        <end position="124"/>
    </location>
</feature>
<dbReference type="GO" id="GO:0045292">
    <property type="term" value="P:mRNA cis splicing, via spliceosome"/>
    <property type="evidence" value="ECO:0007669"/>
    <property type="project" value="InterPro"/>
</dbReference>
<feature type="compositionally biased region" description="Polar residues" evidence="7">
    <location>
        <begin position="66"/>
        <end position="101"/>
    </location>
</feature>
<feature type="region of interest" description="Disordered" evidence="7">
    <location>
        <begin position="189"/>
        <end position="225"/>
    </location>
</feature>
<dbReference type="GO" id="GO:0003723">
    <property type="term" value="F:RNA binding"/>
    <property type="evidence" value="ECO:0007669"/>
    <property type="project" value="UniProtKB-UniRule"/>
</dbReference>
<proteinExistence type="predicted"/>
<evidence type="ECO:0000256" key="1">
    <source>
        <dbReference type="ARBA" id="ARBA00004123"/>
    </source>
</evidence>
<dbReference type="OrthoDB" id="5411533at2759"/>
<keyword evidence="3 6" id="KW-0694">RNA-binding</keyword>
<accession>A0A9W8B912</accession>
<keyword evidence="10" id="KW-1185">Reference proteome</keyword>
<dbReference type="AlphaFoldDB" id="A0A9W8B912"/>
<evidence type="ECO:0000256" key="7">
    <source>
        <dbReference type="SAM" id="MobiDB-lite"/>
    </source>
</evidence>
<gene>
    <name evidence="9" type="ORF">H4R34_001171</name>
</gene>
<feature type="domain" description="RRM" evidence="8">
    <location>
        <begin position="249"/>
        <end position="335"/>
    </location>
</feature>
<dbReference type="InterPro" id="IPR000504">
    <property type="entry name" value="RRM_dom"/>
</dbReference>
<protein>
    <recommendedName>
        <fullName evidence="8">RRM domain-containing protein</fullName>
    </recommendedName>
</protein>
<dbReference type="InterPro" id="IPR012677">
    <property type="entry name" value="Nucleotide-bd_a/b_plait_sf"/>
</dbReference>
<dbReference type="PANTHER" id="PTHR13288:SF8">
    <property type="entry name" value="SPLICING FACTOR 45"/>
    <property type="match status" value="1"/>
</dbReference>
<organism evidence="9 10">
    <name type="scientific">Dimargaris verticillata</name>
    <dbReference type="NCBI Taxonomy" id="2761393"/>
    <lineage>
        <taxon>Eukaryota</taxon>
        <taxon>Fungi</taxon>
        <taxon>Fungi incertae sedis</taxon>
        <taxon>Zoopagomycota</taxon>
        <taxon>Kickxellomycotina</taxon>
        <taxon>Dimargaritomycetes</taxon>
        <taxon>Dimargaritales</taxon>
        <taxon>Dimargaritaceae</taxon>
        <taxon>Dimargaris</taxon>
    </lineage>
</organism>
<feature type="compositionally biased region" description="Polar residues" evidence="7">
    <location>
        <begin position="113"/>
        <end position="124"/>
    </location>
</feature>
<evidence type="ECO:0000313" key="10">
    <source>
        <dbReference type="Proteomes" id="UP001151582"/>
    </source>
</evidence>
<keyword evidence="5" id="KW-0539">Nucleus</keyword>
<comment type="subcellular location">
    <subcellularLocation>
        <location evidence="1">Nucleus</location>
    </subcellularLocation>
</comment>
<evidence type="ECO:0000256" key="5">
    <source>
        <dbReference type="ARBA" id="ARBA00023242"/>
    </source>
</evidence>
<evidence type="ECO:0000256" key="6">
    <source>
        <dbReference type="PROSITE-ProRule" id="PRU00176"/>
    </source>
</evidence>
<feature type="compositionally biased region" description="Polar residues" evidence="7">
    <location>
        <begin position="198"/>
        <end position="213"/>
    </location>
</feature>
<dbReference type="GO" id="GO:0071011">
    <property type="term" value="C:precatalytic spliceosome"/>
    <property type="evidence" value="ECO:0007669"/>
    <property type="project" value="TreeGrafter"/>
</dbReference>
<evidence type="ECO:0000259" key="8">
    <source>
        <dbReference type="PROSITE" id="PS50102"/>
    </source>
</evidence>